<name>A0A0A9BBT3_ARUDO</name>
<proteinExistence type="predicted"/>
<accession>A0A0A9BBT3</accession>
<reference evidence="1" key="1">
    <citation type="submission" date="2014-09" db="EMBL/GenBank/DDBJ databases">
        <authorList>
            <person name="Magalhaes I.L.F."/>
            <person name="Oliveira U."/>
            <person name="Santos F.R."/>
            <person name="Vidigal T.H.D.A."/>
            <person name="Brescovit A.D."/>
            <person name="Santos A.J."/>
        </authorList>
    </citation>
    <scope>NUCLEOTIDE SEQUENCE</scope>
    <source>
        <tissue evidence="1">Shoot tissue taken approximately 20 cm above the soil surface</tissue>
    </source>
</reference>
<protein>
    <submittedName>
        <fullName evidence="1">Uncharacterized protein</fullName>
    </submittedName>
</protein>
<sequence>MTGTSQYPYDTIRER</sequence>
<evidence type="ECO:0000313" key="1">
    <source>
        <dbReference type="EMBL" id="JAD61444.1"/>
    </source>
</evidence>
<organism evidence="1">
    <name type="scientific">Arundo donax</name>
    <name type="common">Giant reed</name>
    <name type="synonym">Donax arundinaceus</name>
    <dbReference type="NCBI Taxonomy" id="35708"/>
    <lineage>
        <taxon>Eukaryota</taxon>
        <taxon>Viridiplantae</taxon>
        <taxon>Streptophyta</taxon>
        <taxon>Embryophyta</taxon>
        <taxon>Tracheophyta</taxon>
        <taxon>Spermatophyta</taxon>
        <taxon>Magnoliopsida</taxon>
        <taxon>Liliopsida</taxon>
        <taxon>Poales</taxon>
        <taxon>Poaceae</taxon>
        <taxon>PACMAD clade</taxon>
        <taxon>Arundinoideae</taxon>
        <taxon>Arundineae</taxon>
        <taxon>Arundo</taxon>
    </lineage>
</organism>
<dbReference type="EMBL" id="GBRH01236451">
    <property type="protein sequence ID" value="JAD61444.1"/>
    <property type="molecule type" value="Transcribed_RNA"/>
</dbReference>
<reference evidence="1" key="2">
    <citation type="journal article" date="2015" name="Data Brief">
        <title>Shoot transcriptome of the giant reed, Arundo donax.</title>
        <authorList>
            <person name="Barrero R.A."/>
            <person name="Guerrero F.D."/>
            <person name="Moolhuijzen P."/>
            <person name="Goolsby J.A."/>
            <person name="Tidwell J."/>
            <person name="Bellgard S.E."/>
            <person name="Bellgard M.I."/>
        </authorList>
    </citation>
    <scope>NUCLEOTIDE SEQUENCE</scope>
    <source>
        <tissue evidence="1">Shoot tissue taken approximately 20 cm above the soil surface</tissue>
    </source>
</reference>